<gene>
    <name evidence="2" type="ORF">SPI_04068</name>
</gene>
<comment type="caution">
    <text evidence="2">The sequence shown here is derived from an EMBL/GenBank/DDBJ whole genome shotgun (WGS) entry which is preliminary data.</text>
</comment>
<dbReference type="AlphaFoldDB" id="A0A167VEL4"/>
<organism evidence="2 3">
    <name type="scientific">Niveomyces insectorum RCEF 264</name>
    <dbReference type="NCBI Taxonomy" id="1081102"/>
    <lineage>
        <taxon>Eukaryota</taxon>
        <taxon>Fungi</taxon>
        <taxon>Dikarya</taxon>
        <taxon>Ascomycota</taxon>
        <taxon>Pezizomycotina</taxon>
        <taxon>Sordariomycetes</taxon>
        <taxon>Hypocreomycetidae</taxon>
        <taxon>Hypocreales</taxon>
        <taxon>Cordycipitaceae</taxon>
        <taxon>Niveomyces</taxon>
    </lineage>
</organism>
<feature type="chain" id="PRO_5007893433" evidence="1">
    <location>
        <begin position="19"/>
        <end position="196"/>
    </location>
</feature>
<proteinExistence type="predicted"/>
<protein>
    <submittedName>
        <fullName evidence="2">Uncharacterized protein</fullName>
    </submittedName>
</protein>
<reference evidence="2 3" key="1">
    <citation type="journal article" date="2016" name="Genome Biol. Evol.">
        <title>Divergent and convergent evolution of fungal pathogenicity.</title>
        <authorList>
            <person name="Shang Y."/>
            <person name="Xiao G."/>
            <person name="Zheng P."/>
            <person name="Cen K."/>
            <person name="Zhan S."/>
            <person name="Wang C."/>
        </authorList>
    </citation>
    <scope>NUCLEOTIDE SEQUENCE [LARGE SCALE GENOMIC DNA]</scope>
    <source>
        <strain evidence="2 3">RCEF 264</strain>
    </source>
</reference>
<keyword evidence="3" id="KW-1185">Reference proteome</keyword>
<accession>A0A167VEL4</accession>
<evidence type="ECO:0000256" key="1">
    <source>
        <dbReference type="SAM" id="SignalP"/>
    </source>
</evidence>
<feature type="signal peptide" evidence="1">
    <location>
        <begin position="1"/>
        <end position="18"/>
    </location>
</feature>
<evidence type="ECO:0000313" key="2">
    <source>
        <dbReference type="EMBL" id="OAA62528.1"/>
    </source>
</evidence>
<dbReference type="EMBL" id="AZHD01000006">
    <property type="protein sequence ID" value="OAA62528.1"/>
    <property type="molecule type" value="Genomic_DNA"/>
</dbReference>
<evidence type="ECO:0000313" key="3">
    <source>
        <dbReference type="Proteomes" id="UP000076874"/>
    </source>
</evidence>
<sequence>MAYRALSVFVGLAGLASAAVMHSVERHFQPEHDDPVVHLSVPLPVSISTYDDAVAIPASVAAAREPTTATATATATATSWATTTILTTPFVEVVATLTTVVDVTERLYTDATAFVTETVLANKVGAVELAGAREGAGTPTTTTTITTTTTTTQLTGTVMFASTSTFTYVAATTTVMRPVTETVTTGTQTQTTTVTV</sequence>
<keyword evidence="1" id="KW-0732">Signal</keyword>
<dbReference type="Proteomes" id="UP000076874">
    <property type="component" value="Unassembled WGS sequence"/>
</dbReference>
<name>A0A167VEL4_9HYPO</name>